<organism evidence="1 2">
    <name type="scientific">Neoroseomonas marina</name>
    <dbReference type="NCBI Taxonomy" id="1232220"/>
    <lineage>
        <taxon>Bacteria</taxon>
        <taxon>Pseudomonadati</taxon>
        <taxon>Pseudomonadota</taxon>
        <taxon>Alphaproteobacteria</taxon>
        <taxon>Acetobacterales</taxon>
        <taxon>Acetobacteraceae</taxon>
        <taxon>Neoroseomonas</taxon>
    </lineage>
</organism>
<dbReference type="SMART" id="SM00671">
    <property type="entry name" value="SEL1"/>
    <property type="match status" value="5"/>
</dbReference>
<dbReference type="AlphaFoldDB" id="A0A848EI09"/>
<dbReference type="Pfam" id="PF08238">
    <property type="entry name" value="Sel1"/>
    <property type="match status" value="4"/>
</dbReference>
<dbReference type="SUPFAM" id="SSF81901">
    <property type="entry name" value="HCP-like"/>
    <property type="match status" value="1"/>
</dbReference>
<dbReference type="InterPro" id="IPR006597">
    <property type="entry name" value="Sel1-like"/>
</dbReference>
<evidence type="ECO:0000313" key="1">
    <source>
        <dbReference type="EMBL" id="NMJ43622.1"/>
    </source>
</evidence>
<proteinExistence type="predicted"/>
<name>A0A848EI09_9PROT</name>
<protein>
    <submittedName>
        <fullName evidence="1">Sel1 repeat family protein</fullName>
    </submittedName>
</protein>
<comment type="caution">
    <text evidence="1">The sequence shown here is derived from an EMBL/GenBank/DDBJ whole genome shotgun (WGS) entry which is preliminary data.</text>
</comment>
<dbReference type="Proteomes" id="UP000548582">
    <property type="component" value="Unassembled WGS sequence"/>
</dbReference>
<reference evidence="1 2" key="1">
    <citation type="submission" date="2020-03" db="EMBL/GenBank/DDBJ databases">
        <authorList>
            <person name="Sun Q."/>
        </authorList>
    </citation>
    <scope>NUCLEOTIDE SEQUENCE [LARGE SCALE GENOMIC DNA]</scope>
    <source>
        <strain evidence="1 2">JC162</strain>
    </source>
</reference>
<dbReference type="RefSeq" id="WP_170055804.1">
    <property type="nucleotide sequence ID" value="NZ_JABBKX010000008.1"/>
</dbReference>
<sequence>MTFDEIRAASPEALAAAFAAPPQEAAPWVEAAAKYGIARAMVFWGQMLLDGVAGAAPDRPAAAAWFRAAAEAGEVEGMNMFGRCLENGWGVAEDQAAAALWFRRAAEAGLDWGQYNLGNMHFGGRGVPEDRAEALRWYQRAAAQGHAKSMNMVARYLEEGWEVPRDPAAAARLYAASAGRGDFRGQFNLGALLAAHGEVDAAARWFRTAAQGAHAAFRRSMALRLAERPEPELRAIAGEIAATGGRDGLPRP</sequence>
<gene>
    <name evidence="1" type="ORF">GWK16_20415</name>
</gene>
<dbReference type="PANTHER" id="PTHR43628:SF1">
    <property type="entry name" value="CHITIN SYNTHASE REGULATORY FACTOR 2-RELATED"/>
    <property type="match status" value="1"/>
</dbReference>
<accession>A0A848EI09</accession>
<dbReference type="EMBL" id="JABBKX010000008">
    <property type="protein sequence ID" value="NMJ43622.1"/>
    <property type="molecule type" value="Genomic_DNA"/>
</dbReference>
<dbReference type="InterPro" id="IPR052945">
    <property type="entry name" value="Mitotic_Regulator"/>
</dbReference>
<dbReference type="PANTHER" id="PTHR43628">
    <property type="entry name" value="ACTIVATOR OF C KINASE PROTEIN 1-RELATED"/>
    <property type="match status" value="1"/>
</dbReference>
<evidence type="ECO:0000313" key="2">
    <source>
        <dbReference type="Proteomes" id="UP000548582"/>
    </source>
</evidence>
<dbReference type="Gene3D" id="1.25.40.10">
    <property type="entry name" value="Tetratricopeptide repeat domain"/>
    <property type="match status" value="1"/>
</dbReference>
<dbReference type="InterPro" id="IPR011990">
    <property type="entry name" value="TPR-like_helical_dom_sf"/>
</dbReference>
<keyword evidence="2" id="KW-1185">Reference proteome</keyword>